<dbReference type="InterPro" id="IPR001789">
    <property type="entry name" value="Sig_transdc_resp-reg_receiver"/>
</dbReference>
<dbReference type="PANTHER" id="PTHR37299:SF1">
    <property type="entry name" value="STAGE 0 SPORULATION PROTEIN A HOMOLOG"/>
    <property type="match status" value="1"/>
</dbReference>
<dbReference type="InterPro" id="IPR007492">
    <property type="entry name" value="LytTR_DNA-bd_dom"/>
</dbReference>
<comment type="caution">
    <text evidence="4">The sequence shown here is derived from an EMBL/GenBank/DDBJ whole genome shotgun (WGS) entry which is preliminary data.</text>
</comment>
<dbReference type="PROSITE" id="PS50930">
    <property type="entry name" value="HTH_LYTTR"/>
    <property type="match status" value="1"/>
</dbReference>
<dbReference type="Pfam" id="PF00072">
    <property type="entry name" value="Response_reg"/>
    <property type="match status" value="1"/>
</dbReference>
<dbReference type="GO" id="GO:0003677">
    <property type="term" value="F:DNA binding"/>
    <property type="evidence" value="ECO:0007669"/>
    <property type="project" value="InterPro"/>
</dbReference>
<keyword evidence="1" id="KW-0597">Phosphoprotein</keyword>
<dbReference type="PANTHER" id="PTHR37299">
    <property type="entry name" value="TRANSCRIPTIONAL REGULATOR-RELATED"/>
    <property type="match status" value="1"/>
</dbReference>
<keyword evidence="5" id="KW-1185">Reference proteome</keyword>
<evidence type="ECO:0000313" key="5">
    <source>
        <dbReference type="Proteomes" id="UP000707206"/>
    </source>
</evidence>
<dbReference type="InterPro" id="IPR011006">
    <property type="entry name" value="CheY-like_superfamily"/>
</dbReference>
<gene>
    <name evidence="4" type="ORF">FK220_009155</name>
</gene>
<dbReference type="Gene3D" id="2.40.50.1020">
    <property type="entry name" value="LytTr DNA-binding domain"/>
    <property type="match status" value="1"/>
</dbReference>
<feature type="domain" description="Response regulatory" evidence="2">
    <location>
        <begin position="1"/>
        <end position="103"/>
    </location>
</feature>
<dbReference type="Proteomes" id="UP000707206">
    <property type="component" value="Unassembled WGS sequence"/>
</dbReference>
<evidence type="ECO:0000259" key="2">
    <source>
        <dbReference type="PROSITE" id="PS50110"/>
    </source>
</evidence>
<name>A0A967E5J6_9FLAO</name>
<reference evidence="4" key="2">
    <citation type="submission" date="2020-03" db="EMBL/GenBank/DDBJ databases">
        <title>Flavobacteriaceae bacterium strain TP-CH-4, a member of the family Flavobacteriaceae isolated from a deep-sea seamount.</title>
        <authorList>
            <person name="Zhang D.-C."/>
        </authorList>
    </citation>
    <scope>NUCLEOTIDE SEQUENCE</scope>
    <source>
        <strain evidence="4">TP-CH-4</strain>
    </source>
</reference>
<dbReference type="GO" id="GO:0000156">
    <property type="term" value="F:phosphorelay response regulator activity"/>
    <property type="evidence" value="ECO:0007669"/>
    <property type="project" value="InterPro"/>
</dbReference>
<proteinExistence type="predicted"/>
<reference evidence="4" key="1">
    <citation type="submission" date="2019-07" db="EMBL/GenBank/DDBJ databases">
        <authorList>
            <person name="De-Chao Zhang Q."/>
        </authorList>
    </citation>
    <scope>NUCLEOTIDE SEQUENCE</scope>
    <source>
        <strain evidence="4">TP-CH-4</strain>
    </source>
</reference>
<organism evidence="4 5">
    <name type="scientific">Pelagihabitans pacificus</name>
    <dbReference type="NCBI Taxonomy" id="2696054"/>
    <lineage>
        <taxon>Bacteria</taxon>
        <taxon>Pseudomonadati</taxon>
        <taxon>Bacteroidota</taxon>
        <taxon>Flavobacteriia</taxon>
        <taxon>Flavobacteriales</taxon>
        <taxon>Flavobacteriaceae</taxon>
        <taxon>Pelagihabitans</taxon>
    </lineage>
</organism>
<protein>
    <submittedName>
        <fullName evidence="4">Response regulator transcription factor</fullName>
    </submittedName>
</protein>
<dbReference type="PROSITE" id="PS50110">
    <property type="entry name" value="RESPONSE_REGULATORY"/>
    <property type="match status" value="1"/>
</dbReference>
<feature type="domain" description="HTH LytTR-type" evidence="3">
    <location>
        <begin position="132"/>
        <end position="217"/>
    </location>
</feature>
<evidence type="ECO:0000259" key="3">
    <source>
        <dbReference type="PROSITE" id="PS50930"/>
    </source>
</evidence>
<dbReference type="SMART" id="SM00850">
    <property type="entry name" value="LytTR"/>
    <property type="match status" value="1"/>
</dbReference>
<dbReference type="Gene3D" id="3.40.50.2300">
    <property type="match status" value="1"/>
</dbReference>
<dbReference type="EMBL" id="VIKU02000002">
    <property type="protein sequence ID" value="NHF59507.1"/>
    <property type="molecule type" value="Genomic_DNA"/>
</dbReference>
<evidence type="ECO:0000313" key="4">
    <source>
        <dbReference type="EMBL" id="NHF59507.1"/>
    </source>
</evidence>
<dbReference type="SUPFAM" id="SSF52172">
    <property type="entry name" value="CheY-like"/>
    <property type="match status" value="1"/>
</dbReference>
<evidence type="ECO:0000256" key="1">
    <source>
        <dbReference type="PROSITE-ProRule" id="PRU00169"/>
    </source>
</evidence>
<dbReference type="AlphaFoldDB" id="A0A967E5J6"/>
<dbReference type="SMART" id="SM00448">
    <property type="entry name" value="REC"/>
    <property type="match status" value="1"/>
</dbReference>
<accession>A0A967E5J6</accession>
<dbReference type="InterPro" id="IPR046947">
    <property type="entry name" value="LytR-like"/>
</dbReference>
<dbReference type="Pfam" id="PF04397">
    <property type="entry name" value="LytTR"/>
    <property type="match status" value="1"/>
</dbReference>
<sequence length="218" mass="24958">MQLKVISKLVNNHPNLTLEAVYENGVAAREGLQKKEIDLILLDIEMPVIDGFDFLDTLEHRPQIIIISGKSDYALRAFDYDVTDYLHKPILLQRFNTAIQRALANHLHSVGEGTPQDFIFVNSNLQKRKVVIDQIKWIEALGDYVKIITSNGKILVLTTMKAFLERLPNPKFIRIHKSYAVNVEKIDKFSSTYVEIGDEKIPMSRLRKSELEKALAEI</sequence>
<feature type="modified residue" description="4-aspartylphosphate" evidence="1">
    <location>
        <position position="43"/>
    </location>
</feature>